<comment type="caution">
    <text evidence="1">The sequence shown here is derived from an EMBL/GenBank/DDBJ whole genome shotgun (WGS) entry which is preliminary data.</text>
</comment>
<reference evidence="1 2" key="1">
    <citation type="journal article" date="2020" name="Antonie Van Leeuwenhoek">
        <title>Rhodopirellula heiligendammensis sp. nov., Rhodopirellula pilleata sp. nov., and Rhodopirellula solitaria sp. nov. isolated from natural or artificial marine surfaces in Northern Germany and California, USA, and emended description of the genus Rhodopirellula.</title>
        <authorList>
            <person name="Kallscheuer N."/>
            <person name="Wiegand S."/>
            <person name="Jogler M."/>
            <person name="Boedeker C."/>
            <person name="Peeters S.H."/>
            <person name="Rast P."/>
            <person name="Heuer A."/>
            <person name="Jetten M.S.M."/>
            <person name="Rohde M."/>
            <person name="Jogler C."/>
        </authorList>
    </citation>
    <scope>NUCLEOTIDE SEQUENCE [LARGE SCALE GENOMIC DNA]</scope>
    <source>
        <strain evidence="1 2">Poly21</strain>
    </source>
</reference>
<protein>
    <submittedName>
        <fullName evidence="1">Uncharacterized protein</fullName>
    </submittedName>
</protein>
<accession>A0A5C6C5Y9</accession>
<dbReference type="AlphaFoldDB" id="A0A5C6C5Y9"/>
<dbReference type="EMBL" id="SJPU01000001">
    <property type="protein sequence ID" value="TWU18764.1"/>
    <property type="molecule type" value="Genomic_DNA"/>
</dbReference>
<keyword evidence="2" id="KW-1185">Reference proteome</keyword>
<dbReference type="Proteomes" id="UP000319908">
    <property type="component" value="Unassembled WGS sequence"/>
</dbReference>
<proteinExistence type="predicted"/>
<gene>
    <name evidence="1" type="ORF">Poly21_09300</name>
</gene>
<evidence type="ECO:0000313" key="2">
    <source>
        <dbReference type="Proteomes" id="UP000319908"/>
    </source>
</evidence>
<name>A0A5C6C5Y9_9BACT</name>
<sequence length="107" mass="11753">MVPTEEKRMICIPSLLVAISVFLNTCADVEKPRVFTLADGETNMTMRCRSYACGPTRRISPLKVSGLRGRSFNGDALSYDWFDYGEAGVLLTSSGITGQPVPIKNFD</sequence>
<evidence type="ECO:0000313" key="1">
    <source>
        <dbReference type="EMBL" id="TWU18764.1"/>
    </source>
</evidence>
<organism evidence="1 2">
    <name type="scientific">Allorhodopirellula heiligendammensis</name>
    <dbReference type="NCBI Taxonomy" id="2714739"/>
    <lineage>
        <taxon>Bacteria</taxon>
        <taxon>Pseudomonadati</taxon>
        <taxon>Planctomycetota</taxon>
        <taxon>Planctomycetia</taxon>
        <taxon>Pirellulales</taxon>
        <taxon>Pirellulaceae</taxon>
        <taxon>Allorhodopirellula</taxon>
    </lineage>
</organism>